<evidence type="ECO:0000313" key="3">
    <source>
        <dbReference type="Proteomes" id="UP000326354"/>
    </source>
</evidence>
<dbReference type="Proteomes" id="UP000326354">
    <property type="component" value="Chromosome"/>
</dbReference>
<dbReference type="PROSITE" id="PS50005">
    <property type="entry name" value="TPR"/>
    <property type="match status" value="1"/>
</dbReference>
<evidence type="ECO:0000256" key="1">
    <source>
        <dbReference type="PROSITE-ProRule" id="PRU00339"/>
    </source>
</evidence>
<dbReference type="AlphaFoldDB" id="A0A5S9F4G7"/>
<reference evidence="2 3" key="1">
    <citation type="submission" date="2019-08" db="EMBL/GenBank/DDBJ databases">
        <title>Complete genome sequence of Candidatus Uab amorphum.</title>
        <authorList>
            <person name="Shiratori T."/>
            <person name="Suzuki S."/>
            <person name="Kakizawa Y."/>
            <person name="Ishida K."/>
        </authorList>
    </citation>
    <scope>NUCLEOTIDE SEQUENCE [LARGE SCALE GENOMIC DNA]</scope>
    <source>
        <strain evidence="2 3">SRT547</strain>
    </source>
</reference>
<evidence type="ECO:0000313" key="2">
    <source>
        <dbReference type="EMBL" id="BBM85532.1"/>
    </source>
</evidence>
<proteinExistence type="predicted"/>
<dbReference type="InterPro" id="IPR019734">
    <property type="entry name" value="TPR_rpt"/>
</dbReference>
<dbReference type="RefSeq" id="WP_151969630.1">
    <property type="nucleotide sequence ID" value="NZ_AP019860.1"/>
</dbReference>
<accession>A0A5S9F4G7</accession>
<dbReference type="SMART" id="SM00028">
    <property type="entry name" value="TPR"/>
    <property type="match status" value="2"/>
</dbReference>
<keyword evidence="1" id="KW-0802">TPR repeat</keyword>
<feature type="repeat" description="TPR" evidence="1">
    <location>
        <begin position="21"/>
        <end position="54"/>
    </location>
</feature>
<protein>
    <submittedName>
        <fullName evidence="2">Lipopolysaccharide assembly protein B</fullName>
    </submittedName>
</protein>
<organism evidence="2 3">
    <name type="scientific">Uabimicrobium amorphum</name>
    <dbReference type="NCBI Taxonomy" id="2596890"/>
    <lineage>
        <taxon>Bacteria</taxon>
        <taxon>Pseudomonadati</taxon>
        <taxon>Planctomycetota</taxon>
        <taxon>Candidatus Uabimicrobiia</taxon>
        <taxon>Candidatus Uabimicrobiales</taxon>
        <taxon>Candidatus Uabimicrobiaceae</taxon>
        <taxon>Candidatus Uabimicrobium</taxon>
    </lineage>
</organism>
<dbReference type="SUPFAM" id="SSF48452">
    <property type="entry name" value="TPR-like"/>
    <property type="match status" value="1"/>
</dbReference>
<dbReference type="Pfam" id="PF14559">
    <property type="entry name" value="TPR_19"/>
    <property type="match status" value="1"/>
</dbReference>
<dbReference type="Gene3D" id="1.25.40.10">
    <property type="entry name" value="Tetratricopeptide repeat domain"/>
    <property type="match status" value="1"/>
</dbReference>
<gene>
    <name evidence="2" type="ORF">UABAM_03901</name>
</gene>
<sequence>MKLKMSCWLTIIMCFTFSDTHENWLAQGKKYITNKQYTKAVECFREITQQTPDHFDANYHLFECYVQLSQNKKAILHLQKACAKQPSYNLYWKLGNFAEKSRDDISAEKAYRNCLLYGNNPLAYRRLSIVLDAQGKQQEAWKYRVQGVELELPKVRGFSFKKHTPAGVKNRQQLQKFLMTELDKELSAKDAETYMLTLLAFDMIPKPLDIKSLYISLLTEQVGGFYNPETKKLYLIAENKQPSIWEQWFPLTRNDANDRMVLAHEMTHAIQDQYFDLIALQKKAKSDDDMSLALTSLIEGDATIAMLDYNQWPKRVKPEDGPAFRATFQFMTFLMPFMGGDQLSKCPRIMREGLMFPYMDGFFFCLHLRQSSLWKQIDAAYLNPPKSSEQILHPRKYGIDEPLDFVIDHSELETSHWKVRASNVMGEFGIRCFLQDLKIDNYEKVAAGWGGDRYFLMQNSQDKTTALVWLTVWDHDNDAVEFLQAFEKINSKSQKFATIYREKFVFVTKNITPQIQASLQKIIQKQNNTKTK</sequence>
<dbReference type="EMBL" id="AP019860">
    <property type="protein sequence ID" value="BBM85532.1"/>
    <property type="molecule type" value="Genomic_DNA"/>
</dbReference>
<dbReference type="OrthoDB" id="263516at2"/>
<dbReference type="KEGG" id="uam:UABAM_03901"/>
<name>A0A5S9F4G7_UABAM</name>
<keyword evidence="3" id="KW-1185">Reference proteome</keyword>
<dbReference type="InterPro" id="IPR011990">
    <property type="entry name" value="TPR-like_helical_dom_sf"/>
</dbReference>